<feature type="domain" description="EF-hand" evidence="4">
    <location>
        <begin position="39"/>
        <end position="74"/>
    </location>
</feature>
<keyword evidence="2" id="KW-0677">Repeat</keyword>
<keyword evidence="1" id="KW-0479">Metal-binding</keyword>
<dbReference type="SUPFAM" id="SSF47473">
    <property type="entry name" value="EF-hand"/>
    <property type="match status" value="1"/>
</dbReference>
<dbReference type="PANTHER" id="PTHR34524:SF6">
    <property type="entry name" value="CALCYPHOSINE LIKE"/>
    <property type="match status" value="1"/>
</dbReference>
<feature type="domain" description="EF-hand" evidence="4">
    <location>
        <begin position="75"/>
        <end position="110"/>
    </location>
</feature>
<dbReference type="InterPro" id="IPR002048">
    <property type="entry name" value="EF_hand_dom"/>
</dbReference>
<evidence type="ECO:0000256" key="1">
    <source>
        <dbReference type="ARBA" id="ARBA00022723"/>
    </source>
</evidence>
<dbReference type="AlphaFoldDB" id="A0A0R3TT35"/>
<name>A0A0R3TT35_RODNA</name>
<keyword evidence="6" id="KW-1185">Reference proteome</keyword>
<dbReference type="Proteomes" id="UP000278807">
    <property type="component" value="Unassembled WGS sequence"/>
</dbReference>
<accession>A0A0R3TT35</accession>
<evidence type="ECO:0000256" key="3">
    <source>
        <dbReference type="ARBA" id="ARBA00022837"/>
    </source>
</evidence>
<dbReference type="InterPro" id="IPR011992">
    <property type="entry name" value="EF-hand-dom_pair"/>
</dbReference>
<sequence length="189" mass="22000">MAITARGDYQLKLKARQKIQSSKDPLERLRLACLARGGSGILGFGRQFRIIDDNGDKKLDMREFAKGCQDFGIDFTREEIREVFEHLDKDGSGHIDFDEFLEALRPPMPKCRVELINQAFNKMDRTRDGYITVSNYFVIMHSFKSSEDLKGVYNCKFHPKYRNGEWTEEQVFNEFLKKFEAPNEIDGKV</sequence>
<gene>
    <name evidence="5" type="ORF">HNAJ_LOCUS10845</name>
</gene>
<dbReference type="FunFam" id="1.10.238.10:FF:000178">
    <property type="entry name" value="Calmodulin-2 A"/>
    <property type="match status" value="1"/>
</dbReference>
<evidence type="ECO:0000259" key="4">
    <source>
        <dbReference type="PROSITE" id="PS50222"/>
    </source>
</evidence>
<dbReference type="PROSITE" id="PS00018">
    <property type="entry name" value="EF_HAND_1"/>
    <property type="match status" value="2"/>
</dbReference>
<dbReference type="InterPro" id="IPR051581">
    <property type="entry name" value="Ca-bind"/>
</dbReference>
<evidence type="ECO:0000313" key="7">
    <source>
        <dbReference type="WBParaSite" id="HNAJ_0001085001-mRNA-1"/>
    </source>
</evidence>
<dbReference type="OrthoDB" id="444540at2759"/>
<protein>
    <submittedName>
        <fullName evidence="7">Calcyphosin-like protein</fullName>
    </submittedName>
</protein>
<reference evidence="7" key="1">
    <citation type="submission" date="2017-02" db="UniProtKB">
        <authorList>
            <consortium name="WormBaseParasite"/>
        </authorList>
    </citation>
    <scope>IDENTIFICATION</scope>
</reference>
<organism evidence="7">
    <name type="scientific">Rodentolepis nana</name>
    <name type="common">Dwarf tapeworm</name>
    <name type="synonym">Hymenolepis nana</name>
    <dbReference type="NCBI Taxonomy" id="102285"/>
    <lineage>
        <taxon>Eukaryota</taxon>
        <taxon>Metazoa</taxon>
        <taxon>Spiralia</taxon>
        <taxon>Lophotrochozoa</taxon>
        <taxon>Platyhelminthes</taxon>
        <taxon>Cestoda</taxon>
        <taxon>Eucestoda</taxon>
        <taxon>Cyclophyllidea</taxon>
        <taxon>Hymenolepididae</taxon>
        <taxon>Rodentolepis</taxon>
    </lineage>
</organism>
<evidence type="ECO:0000256" key="2">
    <source>
        <dbReference type="ARBA" id="ARBA00022737"/>
    </source>
</evidence>
<keyword evidence="3" id="KW-0106">Calcium</keyword>
<dbReference type="Pfam" id="PF13202">
    <property type="entry name" value="EF-hand_5"/>
    <property type="match status" value="1"/>
</dbReference>
<dbReference type="STRING" id="102285.A0A0R3TT35"/>
<dbReference type="CDD" id="cd00051">
    <property type="entry name" value="EFh"/>
    <property type="match status" value="1"/>
</dbReference>
<dbReference type="InterPro" id="IPR018247">
    <property type="entry name" value="EF_Hand_1_Ca_BS"/>
</dbReference>
<dbReference type="GO" id="GO:0043226">
    <property type="term" value="C:organelle"/>
    <property type="evidence" value="ECO:0007669"/>
    <property type="project" value="UniProtKB-ARBA"/>
</dbReference>
<dbReference type="WBParaSite" id="HNAJ_0001085001-mRNA-1">
    <property type="protein sequence ID" value="HNAJ_0001085001-mRNA-1"/>
    <property type="gene ID" value="HNAJ_0001085001"/>
</dbReference>
<dbReference type="Gene3D" id="1.10.238.10">
    <property type="entry name" value="EF-hand"/>
    <property type="match status" value="2"/>
</dbReference>
<evidence type="ECO:0000313" key="6">
    <source>
        <dbReference type="Proteomes" id="UP000278807"/>
    </source>
</evidence>
<dbReference type="EMBL" id="UZAE01013247">
    <property type="protein sequence ID" value="VDO08926.1"/>
    <property type="molecule type" value="Genomic_DNA"/>
</dbReference>
<dbReference type="SMART" id="SM00054">
    <property type="entry name" value="EFh"/>
    <property type="match status" value="3"/>
</dbReference>
<dbReference type="GO" id="GO:0005509">
    <property type="term" value="F:calcium ion binding"/>
    <property type="evidence" value="ECO:0007669"/>
    <property type="project" value="InterPro"/>
</dbReference>
<feature type="domain" description="EF-hand" evidence="4">
    <location>
        <begin position="111"/>
        <end position="146"/>
    </location>
</feature>
<dbReference type="PROSITE" id="PS50222">
    <property type="entry name" value="EF_HAND_2"/>
    <property type="match status" value="3"/>
</dbReference>
<dbReference type="Pfam" id="PF13499">
    <property type="entry name" value="EF-hand_7"/>
    <property type="match status" value="1"/>
</dbReference>
<reference evidence="5 6" key="2">
    <citation type="submission" date="2018-11" db="EMBL/GenBank/DDBJ databases">
        <authorList>
            <consortium name="Pathogen Informatics"/>
        </authorList>
    </citation>
    <scope>NUCLEOTIDE SEQUENCE [LARGE SCALE GENOMIC DNA]</scope>
</reference>
<dbReference type="PANTHER" id="PTHR34524">
    <property type="entry name" value="CALCYPHOSIN"/>
    <property type="match status" value="1"/>
</dbReference>
<proteinExistence type="predicted"/>
<evidence type="ECO:0000313" key="5">
    <source>
        <dbReference type="EMBL" id="VDO08926.1"/>
    </source>
</evidence>